<dbReference type="RefSeq" id="WP_379820945.1">
    <property type="nucleotide sequence ID" value="NZ_JBHUMD010000025.1"/>
</dbReference>
<accession>A0ABW5NUA6</accession>
<dbReference type="InterPro" id="IPR025393">
    <property type="entry name" value="DUF4301"/>
</dbReference>
<sequence length="635" mass="71632">MEENIAGRNTNTINITIYGNGLNGREVAEGFAQFANPTDNTAPNFVFRTVSIDKALNEDDKTTQLFIICDATNDADKASIKKLKQRLTTNNQPHIMINSNNTPFFEAGKTVLDELIRAKEMGLSETDFADIRNKGIDIQTIINQLNIFKDGVSKTSLNKPASLKNGIIELPEETALNYASHFDAKKDNFTLTKFVPASGAATRMFKFLNEFVSEFNYDKETINAYINRKKDNHLRLFLVGLEKMPFYKDVIDVLKEDENFAAMPKDKKIFVFIKTILSSKHFDFANKPKGILPFHNYNGFIATPIYEHLKETIAYASSKGEANIQFTISEEHMDGFIDEIKTVKENIEKESGILFNITFSFQQKNTDTLAVNTDNTPFREAGGHLFFRPGGHGALLENLGQLDADIVFIKNIDNVSHNNTHTIALYKKALAGILITLQDQVFTYLKMIEEDSISEEEMNAIFAFAKEKLLLHIPADVSKYTPQNKKEFIFNLLNKPIRICGMVKNEGEPGGGPFWIECSKGALSLQIVESSQVDLDNKIQKEIFSTATHFNPVDLVCGLKNYKGEYFDLHKFIDKTSGFIVNKNRFGKEVKSYELPGLWNGAMAGWITLFAEVPLETFNPVKTVNDLLKPAHQPW</sequence>
<reference evidence="3" key="1">
    <citation type="journal article" date="2019" name="Int. J. Syst. Evol. Microbiol.">
        <title>The Global Catalogue of Microorganisms (GCM) 10K type strain sequencing project: providing services to taxonomists for standard genome sequencing and annotation.</title>
        <authorList>
            <consortium name="The Broad Institute Genomics Platform"/>
            <consortium name="The Broad Institute Genome Sequencing Center for Infectious Disease"/>
            <person name="Wu L."/>
            <person name="Ma J."/>
        </authorList>
    </citation>
    <scope>NUCLEOTIDE SEQUENCE [LARGE SCALE GENOMIC DNA]</scope>
    <source>
        <strain evidence="3">KCTC 42107</strain>
    </source>
</reference>
<organism evidence="2 3">
    <name type="scientific">Flavobacterium suzhouense</name>
    <dbReference type="NCBI Taxonomy" id="1529638"/>
    <lineage>
        <taxon>Bacteria</taxon>
        <taxon>Pseudomonadati</taxon>
        <taxon>Bacteroidota</taxon>
        <taxon>Flavobacteriia</taxon>
        <taxon>Flavobacteriales</taxon>
        <taxon>Flavobacteriaceae</taxon>
        <taxon>Flavobacterium</taxon>
    </lineage>
</organism>
<comment type="caution">
    <text evidence="2">The sequence shown here is derived from an EMBL/GenBank/DDBJ whole genome shotgun (WGS) entry which is preliminary data.</text>
</comment>
<dbReference type="SUPFAM" id="SSF53448">
    <property type="entry name" value="Nucleotide-diphospho-sugar transferases"/>
    <property type="match status" value="1"/>
</dbReference>
<feature type="domain" description="DUF4301" evidence="1">
    <location>
        <begin position="125"/>
        <end position="633"/>
    </location>
</feature>
<dbReference type="Pfam" id="PF14134">
    <property type="entry name" value="DUF4301"/>
    <property type="match status" value="1"/>
</dbReference>
<evidence type="ECO:0000313" key="2">
    <source>
        <dbReference type="EMBL" id="MFD2602515.1"/>
    </source>
</evidence>
<evidence type="ECO:0000313" key="3">
    <source>
        <dbReference type="Proteomes" id="UP001597480"/>
    </source>
</evidence>
<evidence type="ECO:0000259" key="1">
    <source>
        <dbReference type="Pfam" id="PF14134"/>
    </source>
</evidence>
<dbReference type="EMBL" id="JBHUMD010000025">
    <property type="protein sequence ID" value="MFD2602515.1"/>
    <property type="molecule type" value="Genomic_DNA"/>
</dbReference>
<dbReference type="InterPro" id="IPR029044">
    <property type="entry name" value="Nucleotide-diphossugar_trans"/>
</dbReference>
<gene>
    <name evidence="2" type="ORF">ACFSR3_10650</name>
</gene>
<proteinExistence type="predicted"/>
<dbReference type="Proteomes" id="UP001597480">
    <property type="component" value="Unassembled WGS sequence"/>
</dbReference>
<name>A0ABW5NUA6_9FLAO</name>
<protein>
    <submittedName>
        <fullName evidence="2">DUF4301 family protein</fullName>
    </submittedName>
</protein>
<keyword evidence="3" id="KW-1185">Reference proteome</keyword>